<evidence type="ECO:0000256" key="2">
    <source>
        <dbReference type="SAM" id="MobiDB-lite"/>
    </source>
</evidence>
<feature type="region of interest" description="Disordered" evidence="2">
    <location>
        <begin position="762"/>
        <end position="908"/>
    </location>
</feature>
<dbReference type="InterPro" id="IPR055289">
    <property type="entry name" value="OFD1"/>
</dbReference>
<evidence type="ECO:0000313" key="3">
    <source>
        <dbReference type="EMBL" id="JAP53909.1"/>
    </source>
</evidence>
<feature type="compositionally biased region" description="Polar residues" evidence="2">
    <location>
        <begin position="725"/>
        <end position="737"/>
    </location>
</feature>
<feature type="compositionally biased region" description="Low complexity" evidence="2">
    <location>
        <begin position="927"/>
        <end position="937"/>
    </location>
</feature>
<evidence type="ECO:0000256" key="1">
    <source>
        <dbReference type="SAM" id="Coils"/>
    </source>
</evidence>
<feature type="region of interest" description="Disordered" evidence="2">
    <location>
        <begin position="926"/>
        <end position="1009"/>
    </location>
</feature>
<dbReference type="Pfam" id="PF16045">
    <property type="entry name" value="LisH_2"/>
    <property type="match status" value="1"/>
</dbReference>
<feature type="coiled-coil region" evidence="1">
    <location>
        <begin position="249"/>
        <end position="327"/>
    </location>
</feature>
<dbReference type="GO" id="GO:0060287">
    <property type="term" value="P:epithelial cilium movement involved in determination of left/right asymmetry"/>
    <property type="evidence" value="ECO:0007669"/>
    <property type="project" value="TreeGrafter"/>
</dbReference>
<dbReference type="PANTHER" id="PTHR39063:SF1">
    <property type="entry name" value="OFD1 CENTRIOLE AND CENTRIOLAR SATELLITE PROTEIN"/>
    <property type="match status" value="1"/>
</dbReference>
<protein>
    <submittedName>
        <fullName evidence="3">Oral-facial-digital syndrome 1 protein</fullName>
    </submittedName>
</protein>
<dbReference type="PANTHER" id="PTHR39063">
    <property type="entry name" value="ORAL-FACIAL-DIGITAL SYNDROME 1 PROTEIN HOMOLOG"/>
    <property type="match status" value="1"/>
</dbReference>
<proteinExistence type="predicted"/>
<dbReference type="GO" id="GO:0036064">
    <property type="term" value="C:ciliary basal body"/>
    <property type="evidence" value="ECO:0007669"/>
    <property type="project" value="TreeGrafter"/>
</dbReference>
<feature type="compositionally biased region" description="Basic and acidic residues" evidence="2">
    <location>
        <begin position="938"/>
        <end position="949"/>
    </location>
</feature>
<keyword evidence="1" id="KW-0175">Coiled coil</keyword>
<feature type="coiled-coil region" evidence="1">
    <location>
        <begin position="576"/>
        <end position="603"/>
    </location>
</feature>
<dbReference type="AlphaFoldDB" id="A0A0X3PQE5"/>
<feature type="compositionally biased region" description="Acidic residues" evidence="2">
    <location>
        <begin position="997"/>
        <end position="1009"/>
    </location>
</feature>
<dbReference type="EMBL" id="GEEE01021920">
    <property type="protein sequence ID" value="JAP41305.1"/>
    <property type="molecule type" value="Transcribed_RNA"/>
</dbReference>
<accession>A0A0X3PQE5</accession>
<feature type="region of interest" description="Disordered" evidence="2">
    <location>
        <begin position="692"/>
        <end position="737"/>
    </location>
</feature>
<feature type="compositionally biased region" description="Polar residues" evidence="2">
    <location>
        <begin position="889"/>
        <end position="899"/>
    </location>
</feature>
<organism evidence="3">
    <name type="scientific">Schistocephalus solidus</name>
    <name type="common">Tapeworm</name>
    <dbReference type="NCBI Taxonomy" id="70667"/>
    <lineage>
        <taxon>Eukaryota</taxon>
        <taxon>Metazoa</taxon>
        <taxon>Spiralia</taxon>
        <taxon>Lophotrochozoa</taxon>
        <taxon>Platyhelminthes</taxon>
        <taxon>Cestoda</taxon>
        <taxon>Eucestoda</taxon>
        <taxon>Diphyllobothriidea</taxon>
        <taxon>Diphyllobothriidae</taxon>
        <taxon>Schistocephalus</taxon>
    </lineage>
</organism>
<feature type="compositionally biased region" description="Polar residues" evidence="2">
    <location>
        <begin position="770"/>
        <end position="786"/>
    </location>
</feature>
<dbReference type="EMBL" id="GEEE01009316">
    <property type="protein sequence ID" value="JAP53909.1"/>
    <property type="molecule type" value="Transcribed_RNA"/>
</dbReference>
<name>A0A0X3PQE5_SCHSO</name>
<gene>
    <name evidence="3" type="primary">OFD1</name>
    <name evidence="3" type="ORF">TR161729</name>
</gene>
<dbReference type="PROSITE" id="PS50896">
    <property type="entry name" value="LISH"/>
    <property type="match status" value="1"/>
</dbReference>
<dbReference type="GO" id="GO:0005576">
    <property type="term" value="C:extracellular region"/>
    <property type="evidence" value="ECO:0007669"/>
    <property type="project" value="GOC"/>
</dbReference>
<sequence length="1009" mass="114934">MELPQVISSSRLRRRLYQTLRDKGVIQELKTNLRHKLISEFCASNVRPSLPPTEVDHLQKRLYEGIIADYLSNRGYMYTLSVFIPEMGLQTAQVYSRDEILKFLKLSDTPRLTQFQRRRLFDSEIPLLDVLVQFLEEIYGRSLQNIGIQAGSETGVSFYESQLQRIDQKFQSKHLLDIETTRAAFEDRIRHCRYEIETELQRSFSEKLENFKKLRLEEMRQEVEANMSEQFSAKQQQLEALHAAERARLDEREKHLNELAQKSREVSERTAFLQRQALEAEIQAARAQTEKARAMESELERQRRQMQEDFERQRMQLDMERNNLLEKKQSFDDIVRQEVERLRKTDELDLLRQRKNLEVAEARILVEKDALDAQKKVVLAAQDEASRKLELFSEMEIADYKSLKLKATAAANEVNLLQSRLAQAFEEIERLKEASADAASERNVLMASRQETERLRSCLDRERSNSNNERMKLQLEIDQLTGENQRLKERVRLQENELSRLRGRLADLRSAPTDSGQLKQKRTNEQSWTTESVKNVVKESPVSSQETAGTKPDANFQGDAVDNRGGILNSQPSAAFLAARERLESLERESRELEKAYSEWRNCSTYTKVENSASSARPPQHAKLSNSLSAAFFTGLKSTSIPTLRPFTTQWPLPYMRSLSSVVDVAREPLPKTILETRFLSSNLPNLGDYAELSGPEAKNNEKPGEMNFQQSITKPNPRPVSAVGATNSVSRPSDCSHQLAVETDVGNGLTSKLEDHHFSAKCHADGKPSSMSEQQNVSPLSSKPASSIYPAGDEVHASALKFRPEERPVESSSGATVFPPIKELLNQKEPLLEINDPPSGPKRSERFSSPEVISDNQEAGHEQQQQLQQEMVEDAKQNYLPADDNNDDGQLTSESSQEADLADENSDAAIDPMILKYMAIVKEQQKSLQKQLQQQKESGEGRGLDHGKSFNQQEHPVNATKPTFEDFLTNDQFESDRSARNESVLAPQPASKAADDQSEEKDNSEDFW</sequence>
<dbReference type="InterPro" id="IPR006594">
    <property type="entry name" value="LisH"/>
</dbReference>
<dbReference type="GO" id="GO:0005813">
    <property type="term" value="C:centrosome"/>
    <property type="evidence" value="ECO:0007669"/>
    <property type="project" value="TreeGrafter"/>
</dbReference>
<reference evidence="3" key="1">
    <citation type="submission" date="2016-01" db="EMBL/GenBank/DDBJ databases">
        <title>Reference transcriptome for the parasite Schistocephalus solidus: insights into the molecular evolution of parasitism.</title>
        <authorList>
            <person name="Hebert F.O."/>
            <person name="Grambauer S."/>
            <person name="Barber I."/>
            <person name="Landry C.R."/>
            <person name="Aubin-Horth N."/>
        </authorList>
    </citation>
    <scope>NUCLEOTIDE SEQUENCE</scope>
</reference>
<feature type="region of interest" description="Disordered" evidence="2">
    <location>
        <begin position="504"/>
        <end position="556"/>
    </location>
</feature>